<dbReference type="Proteomes" id="UP000291338">
    <property type="component" value="Unassembled WGS sequence"/>
</dbReference>
<dbReference type="RefSeq" id="WP_130255457.1">
    <property type="nucleotide sequence ID" value="NZ_PNEC01000011.1"/>
</dbReference>
<organism evidence="1 2">
    <name type="scientific">Pseudoalteromonas phenolica</name>
    <dbReference type="NCBI Taxonomy" id="161398"/>
    <lineage>
        <taxon>Bacteria</taxon>
        <taxon>Pseudomonadati</taxon>
        <taxon>Pseudomonadota</taxon>
        <taxon>Gammaproteobacteria</taxon>
        <taxon>Alteromonadales</taxon>
        <taxon>Pseudoalteromonadaceae</taxon>
        <taxon>Pseudoalteromonas</taxon>
    </lineage>
</organism>
<accession>A0A4Q7IMU2</accession>
<dbReference type="AlphaFoldDB" id="A0A4Q7IMU2"/>
<gene>
    <name evidence="1" type="ORF">C1E23_10160</name>
</gene>
<name>A0A4Q7IMU2_9GAMM</name>
<reference evidence="1 2" key="1">
    <citation type="submission" date="2018-01" db="EMBL/GenBank/DDBJ databases">
        <title>Co-occurrence of chitin degradation, pigmentation and bioactivity in marine Pseudoalteromonas.</title>
        <authorList>
            <person name="Paulsen S."/>
            <person name="Gram L."/>
            <person name="Machado H."/>
        </authorList>
    </citation>
    <scope>NUCLEOTIDE SEQUENCE [LARGE SCALE GENOMIC DNA]</scope>
    <source>
        <strain evidence="1 2">S3898</strain>
    </source>
</reference>
<comment type="caution">
    <text evidence="1">The sequence shown here is derived from an EMBL/GenBank/DDBJ whole genome shotgun (WGS) entry which is preliminary data.</text>
</comment>
<sequence length="217" mass="24671">MFLKKIKQALKIDKPNETIPEKPQTISLWEDTGKVFYIENTLKLTYESNSGSITLEKLSMQALPDLINNISLLPENSPLAIKNTANQKSAFNISLCGVTWQKNANATRIKAIPDAALLRSQTACFSKSQAIFRHATLLEHDDLLTSSLIQPKAGQFIYNRITVEQFTQQIKIANKRISEDLRKKVLINQDNFDSPFTEHESEEIERLIDINLQKKIT</sequence>
<dbReference type="EMBL" id="PPSX01000034">
    <property type="protein sequence ID" value="RZQ53220.1"/>
    <property type="molecule type" value="Genomic_DNA"/>
</dbReference>
<evidence type="ECO:0000313" key="1">
    <source>
        <dbReference type="EMBL" id="RZQ53220.1"/>
    </source>
</evidence>
<evidence type="ECO:0000313" key="2">
    <source>
        <dbReference type="Proteomes" id="UP000291338"/>
    </source>
</evidence>
<proteinExistence type="predicted"/>
<protein>
    <submittedName>
        <fullName evidence="1">Uncharacterized protein</fullName>
    </submittedName>
</protein>